<proteinExistence type="predicted"/>
<sequence>MEEILTDVRDNPPTSGGCNGEFNDCLYQCLKYIYVTFFKMPKAIKTEYVKRHWTSPRDAPVPASCIDEVDDLARNLVLDIIGDVTLIFKE</sequence>
<dbReference type="HOGENOM" id="CLU_2442033_0_0_1"/>
<comment type="caution">
    <text evidence="1">The sequence shown here is derived from an EMBL/GenBank/DDBJ whole genome shotgun (WGS) entry which is preliminary data.</text>
</comment>
<evidence type="ECO:0000313" key="1">
    <source>
        <dbReference type="EMBL" id="EXX70338.1"/>
    </source>
</evidence>
<dbReference type="Proteomes" id="UP000022910">
    <property type="component" value="Unassembled WGS sequence"/>
</dbReference>
<dbReference type="AlphaFoldDB" id="A0A015MU88"/>
<organism evidence="1 2">
    <name type="scientific">Rhizophagus irregularis (strain DAOM 197198w)</name>
    <name type="common">Glomus intraradices</name>
    <dbReference type="NCBI Taxonomy" id="1432141"/>
    <lineage>
        <taxon>Eukaryota</taxon>
        <taxon>Fungi</taxon>
        <taxon>Fungi incertae sedis</taxon>
        <taxon>Mucoromycota</taxon>
        <taxon>Glomeromycotina</taxon>
        <taxon>Glomeromycetes</taxon>
        <taxon>Glomerales</taxon>
        <taxon>Glomeraceae</taxon>
        <taxon>Rhizophagus</taxon>
    </lineage>
</organism>
<name>A0A015MU88_RHIIW</name>
<dbReference type="STRING" id="1432141.A0A015MU88"/>
<reference evidence="1 2" key="1">
    <citation type="submission" date="2014-02" db="EMBL/GenBank/DDBJ databases">
        <title>Single nucleus genome sequencing reveals high similarity among nuclei of an endomycorrhizal fungus.</title>
        <authorList>
            <person name="Lin K."/>
            <person name="Geurts R."/>
            <person name="Zhang Z."/>
            <person name="Limpens E."/>
            <person name="Saunders D.G."/>
            <person name="Mu D."/>
            <person name="Pang E."/>
            <person name="Cao H."/>
            <person name="Cha H."/>
            <person name="Lin T."/>
            <person name="Zhou Q."/>
            <person name="Shang Y."/>
            <person name="Li Y."/>
            <person name="Ivanov S."/>
            <person name="Sharma T."/>
            <person name="Velzen R.V."/>
            <person name="Ruijter N.D."/>
            <person name="Aanen D.K."/>
            <person name="Win J."/>
            <person name="Kamoun S."/>
            <person name="Bisseling T."/>
            <person name="Huang S."/>
        </authorList>
    </citation>
    <scope>NUCLEOTIDE SEQUENCE [LARGE SCALE GENOMIC DNA]</scope>
    <source>
        <strain evidence="2">DAOM197198w</strain>
    </source>
</reference>
<protein>
    <submittedName>
        <fullName evidence="1">Uncharacterized protein</fullName>
    </submittedName>
</protein>
<accession>A0A015MU88</accession>
<keyword evidence="2" id="KW-1185">Reference proteome</keyword>
<evidence type="ECO:0000313" key="2">
    <source>
        <dbReference type="Proteomes" id="UP000022910"/>
    </source>
</evidence>
<gene>
    <name evidence="1" type="ORF">RirG_088430</name>
</gene>
<dbReference type="EMBL" id="JEMT01016616">
    <property type="protein sequence ID" value="EXX70338.1"/>
    <property type="molecule type" value="Genomic_DNA"/>
</dbReference>